<keyword evidence="8 14" id="KW-0418">Kinase</keyword>
<feature type="coiled-coil region" evidence="10">
    <location>
        <begin position="395"/>
        <end position="422"/>
    </location>
</feature>
<dbReference type="InterPro" id="IPR036890">
    <property type="entry name" value="HATPase_C_sf"/>
</dbReference>
<dbReference type="Pfam" id="PF02518">
    <property type="entry name" value="HATPase_c"/>
    <property type="match status" value="1"/>
</dbReference>
<evidence type="ECO:0000313" key="15">
    <source>
        <dbReference type="Proteomes" id="UP000010816"/>
    </source>
</evidence>
<name>L0GSC8_9GAMM</name>
<dbReference type="InterPro" id="IPR036097">
    <property type="entry name" value="HisK_dim/P_sf"/>
</dbReference>
<keyword evidence="5" id="KW-0597">Phosphoprotein</keyword>
<dbReference type="InterPro" id="IPR004358">
    <property type="entry name" value="Sig_transdc_His_kin-like_C"/>
</dbReference>
<dbReference type="SMART" id="SM00388">
    <property type="entry name" value="HisKA"/>
    <property type="match status" value="1"/>
</dbReference>
<dbReference type="Pfam" id="PF00512">
    <property type="entry name" value="HisKA"/>
    <property type="match status" value="1"/>
</dbReference>
<dbReference type="EC" id="2.7.13.3" evidence="3"/>
<dbReference type="GO" id="GO:0000155">
    <property type="term" value="F:phosphorelay sensor kinase activity"/>
    <property type="evidence" value="ECO:0007669"/>
    <property type="project" value="InterPro"/>
</dbReference>
<feature type="transmembrane region" description="Helical" evidence="11">
    <location>
        <begin position="272"/>
        <end position="293"/>
    </location>
</feature>
<keyword evidence="11" id="KW-0812">Transmembrane</keyword>
<dbReference type="eggNOG" id="COG4191">
    <property type="taxonomic scope" value="Bacteria"/>
</dbReference>
<gene>
    <name evidence="14" type="ORF">Thimo_0822</name>
</gene>
<keyword evidence="7" id="KW-0547">Nucleotide-binding</keyword>
<dbReference type="GO" id="GO:0005524">
    <property type="term" value="F:ATP binding"/>
    <property type="evidence" value="ECO:0007669"/>
    <property type="project" value="UniProtKB-KW"/>
</dbReference>
<evidence type="ECO:0000256" key="5">
    <source>
        <dbReference type="ARBA" id="ARBA00022553"/>
    </source>
</evidence>
<keyword evidence="4" id="KW-1003">Cell membrane</keyword>
<dbReference type="GO" id="GO:0005886">
    <property type="term" value="C:plasma membrane"/>
    <property type="evidence" value="ECO:0007669"/>
    <property type="project" value="UniProtKB-SubCell"/>
</dbReference>
<evidence type="ECO:0000256" key="9">
    <source>
        <dbReference type="ARBA" id="ARBA00022840"/>
    </source>
</evidence>
<accession>L0GSC8</accession>
<evidence type="ECO:0000256" key="10">
    <source>
        <dbReference type="SAM" id="Coils"/>
    </source>
</evidence>
<sequence length="582" mass="64330">MPHALRSKRLQRKVLLVIVVIVLLPMLGTGTLSAAWIAGRFEDFIERWIREAAQLERDTLADLHNNARLFADVLAEVTRGRPDLEAGRSPVPPELAPLAEELGISLVQVYDPADRLIYSTDDVRLTTAWAHGQDTAVVRVEQDGKNRLAAVTILRFPPAAEAHYRLVLGTLFDKSLLERLGRVSGLKTRLFYPRDGDFAKAFADEDRPLKLRLPPSGYAELQAKRDYFSAEAEGGAYFGLYSPVVDASGRVEAVLFSGLNRRTGAGWLTDQGVLTLAIVLLGSLFAGVTGVLLGRFVIRPVESLHQVVQRVAAQDFRATIPVRSDDELGELARAFNAMATSLRQARDEQQREFRRDKLTALGELSLAMAHEIRNPIGVITTALRLLETTKDTARAEQLRDMIREESRRIDQLLKDFQQLARHRAPELADIDPAEPLEKALQMLLAGRDDIRVDRHYAHGERRVPGDPELLRQLWMNLIRNALEAMGQGGGRLTVSSGLDGDCLILYLQDSGPGIALEQMPRLFEPFFTSKTQGSGLGLTIASTLAEANGASLELVPPEPGERRRGARFALRIACPAAQSSEE</sequence>
<dbReference type="SUPFAM" id="SSF55874">
    <property type="entry name" value="ATPase domain of HSP90 chaperone/DNA topoisomerase II/histidine kinase"/>
    <property type="match status" value="1"/>
</dbReference>
<comment type="catalytic activity">
    <reaction evidence="1">
        <text>ATP + protein L-histidine = ADP + protein N-phospho-L-histidine.</text>
        <dbReference type="EC" id="2.7.13.3"/>
    </reaction>
</comment>
<organism evidence="14 15">
    <name type="scientific">Thioflavicoccus mobilis 8321</name>
    <dbReference type="NCBI Taxonomy" id="765912"/>
    <lineage>
        <taxon>Bacteria</taxon>
        <taxon>Pseudomonadati</taxon>
        <taxon>Pseudomonadota</taxon>
        <taxon>Gammaproteobacteria</taxon>
        <taxon>Chromatiales</taxon>
        <taxon>Chromatiaceae</taxon>
        <taxon>Thioflavicoccus</taxon>
    </lineage>
</organism>
<dbReference type="SMART" id="SM00304">
    <property type="entry name" value="HAMP"/>
    <property type="match status" value="1"/>
</dbReference>
<dbReference type="PANTHER" id="PTHR44936:SF10">
    <property type="entry name" value="SENSOR PROTEIN RSTB"/>
    <property type="match status" value="1"/>
</dbReference>
<evidence type="ECO:0000256" key="8">
    <source>
        <dbReference type="ARBA" id="ARBA00022777"/>
    </source>
</evidence>
<dbReference type="KEGG" id="tmb:Thimo_0822"/>
<evidence type="ECO:0000259" key="13">
    <source>
        <dbReference type="PROSITE" id="PS50885"/>
    </source>
</evidence>
<dbReference type="Proteomes" id="UP000010816">
    <property type="component" value="Chromosome"/>
</dbReference>
<evidence type="ECO:0000256" key="3">
    <source>
        <dbReference type="ARBA" id="ARBA00012438"/>
    </source>
</evidence>
<dbReference type="SMART" id="SM00387">
    <property type="entry name" value="HATPase_c"/>
    <property type="match status" value="1"/>
</dbReference>
<evidence type="ECO:0000256" key="6">
    <source>
        <dbReference type="ARBA" id="ARBA00022679"/>
    </source>
</evidence>
<dbReference type="AlphaFoldDB" id="L0GSC8"/>
<keyword evidence="11" id="KW-0472">Membrane</keyword>
<evidence type="ECO:0000259" key="12">
    <source>
        <dbReference type="PROSITE" id="PS50109"/>
    </source>
</evidence>
<evidence type="ECO:0000313" key="14">
    <source>
        <dbReference type="EMBL" id="AGA89658.1"/>
    </source>
</evidence>
<evidence type="ECO:0000256" key="7">
    <source>
        <dbReference type="ARBA" id="ARBA00022741"/>
    </source>
</evidence>
<dbReference type="CDD" id="cd06225">
    <property type="entry name" value="HAMP"/>
    <property type="match status" value="1"/>
</dbReference>
<dbReference type="InterPro" id="IPR003594">
    <property type="entry name" value="HATPase_dom"/>
</dbReference>
<feature type="domain" description="Histidine kinase" evidence="12">
    <location>
        <begin position="367"/>
        <end position="576"/>
    </location>
</feature>
<dbReference type="SUPFAM" id="SSF158472">
    <property type="entry name" value="HAMP domain-like"/>
    <property type="match status" value="1"/>
</dbReference>
<dbReference type="STRING" id="765912.Thimo_0822"/>
<dbReference type="PROSITE" id="PS50109">
    <property type="entry name" value="HIS_KIN"/>
    <property type="match status" value="1"/>
</dbReference>
<dbReference type="OrthoDB" id="1931120at2"/>
<dbReference type="PANTHER" id="PTHR44936">
    <property type="entry name" value="SENSOR PROTEIN CREC"/>
    <property type="match status" value="1"/>
</dbReference>
<dbReference type="InterPro" id="IPR003661">
    <property type="entry name" value="HisK_dim/P_dom"/>
</dbReference>
<keyword evidence="9" id="KW-0067">ATP-binding</keyword>
<keyword evidence="15" id="KW-1185">Reference proteome</keyword>
<dbReference type="InterPro" id="IPR003660">
    <property type="entry name" value="HAMP_dom"/>
</dbReference>
<evidence type="ECO:0000256" key="4">
    <source>
        <dbReference type="ARBA" id="ARBA00022475"/>
    </source>
</evidence>
<dbReference type="InterPro" id="IPR050980">
    <property type="entry name" value="2C_sensor_his_kinase"/>
</dbReference>
<dbReference type="Gene3D" id="6.10.340.10">
    <property type="match status" value="1"/>
</dbReference>
<dbReference type="EMBL" id="CP003051">
    <property type="protein sequence ID" value="AGA89658.1"/>
    <property type="molecule type" value="Genomic_DNA"/>
</dbReference>
<dbReference type="HOGENOM" id="CLU_019564_2_1_6"/>
<reference evidence="14 15" key="1">
    <citation type="submission" date="2011-09" db="EMBL/GenBank/DDBJ databases">
        <title>Complete sequence of chromosome of Thioflavicoccus mobilis 8321.</title>
        <authorList>
            <consortium name="US DOE Joint Genome Institute"/>
            <person name="Lucas S."/>
            <person name="Han J."/>
            <person name="Lapidus A."/>
            <person name="Cheng J.-F."/>
            <person name="Goodwin L."/>
            <person name="Pitluck S."/>
            <person name="Peters L."/>
            <person name="Ovchinnikova G."/>
            <person name="Lu M."/>
            <person name="Detter J.C."/>
            <person name="Han C."/>
            <person name="Tapia R."/>
            <person name="Land M."/>
            <person name="Hauser L."/>
            <person name="Kyrpides N."/>
            <person name="Ivanova N."/>
            <person name="Pagani I."/>
            <person name="Vogl K."/>
            <person name="Liu Z."/>
            <person name="Imhoff J."/>
            <person name="Thiel V."/>
            <person name="Frigaard N.-U."/>
            <person name="Bryant D."/>
            <person name="Woyke T."/>
        </authorList>
    </citation>
    <scope>NUCLEOTIDE SEQUENCE [LARGE SCALE GENOMIC DNA]</scope>
    <source>
        <strain evidence="14 15">8321</strain>
    </source>
</reference>
<keyword evidence="11" id="KW-1133">Transmembrane helix</keyword>
<proteinExistence type="predicted"/>
<feature type="domain" description="HAMP" evidence="13">
    <location>
        <begin position="295"/>
        <end position="347"/>
    </location>
</feature>
<keyword evidence="6" id="KW-0808">Transferase</keyword>
<dbReference type="RefSeq" id="WP_015279804.1">
    <property type="nucleotide sequence ID" value="NC_019940.1"/>
</dbReference>
<dbReference type="Gene3D" id="1.10.287.130">
    <property type="match status" value="1"/>
</dbReference>
<evidence type="ECO:0000256" key="1">
    <source>
        <dbReference type="ARBA" id="ARBA00000085"/>
    </source>
</evidence>
<evidence type="ECO:0000256" key="11">
    <source>
        <dbReference type="SAM" id="Phobius"/>
    </source>
</evidence>
<keyword evidence="10" id="KW-0175">Coiled coil</keyword>
<dbReference type="SUPFAM" id="SSF47384">
    <property type="entry name" value="Homodimeric domain of signal transducing histidine kinase"/>
    <property type="match status" value="1"/>
</dbReference>
<dbReference type="PROSITE" id="PS50885">
    <property type="entry name" value="HAMP"/>
    <property type="match status" value="1"/>
</dbReference>
<protein>
    <recommendedName>
        <fullName evidence="3">histidine kinase</fullName>
        <ecNumber evidence="3">2.7.13.3</ecNumber>
    </recommendedName>
</protein>
<evidence type="ECO:0000256" key="2">
    <source>
        <dbReference type="ARBA" id="ARBA00004651"/>
    </source>
</evidence>
<dbReference type="InterPro" id="IPR005467">
    <property type="entry name" value="His_kinase_dom"/>
</dbReference>
<comment type="subcellular location">
    <subcellularLocation>
        <location evidence="2">Cell membrane</location>
        <topology evidence="2">Multi-pass membrane protein</topology>
    </subcellularLocation>
</comment>
<dbReference type="Pfam" id="PF00672">
    <property type="entry name" value="HAMP"/>
    <property type="match status" value="1"/>
</dbReference>
<dbReference type="Gene3D" id="3.30.565.10">
    <property type="entry name" value="Histidine kinase-like ATPase, C-terminal domain"/>
    <property type="match status" value="1"/>
</dbReference>
<dbReference type="CDD" id="cd00082">
    <property type="entry name" value="HisKA"/>
    <property type="match status" value="1"/>
</dbReference>
<dbReference type="PRINTS" id="PR00344">
    <property type="entry name" value="BCTRLSENSOR"/>
</dbReference>